<protein>
    <submittedName>
        <fullName evidence="5">AraC family transcriptional regulator ligand-binding domain-containing protein</fullName>
    </submittedName>
</protein>
<feature type="domain" description="HTH araC/xylS-type" evidence="4">
    <location>
        <begin position="238"/>
        <end position="335"/>
    </location>
</feature>
<dbReference type="SMART" id="SM00342">
    <property type="entry name" value="HTH_ARAC"/>
    <property type="match status" value="1"/>
</dbReference>
<comment type="caution">
    <text evidence="5">The sequence shown here is derived from an EMBL/GenBank/DDBJ whole genome shotgun (WGS) entry which is preliminary data.</text>
</comment>
<proteinExistence type="predicted"/>
<evidence type="ECO:0000256" key="1">
    <source>
        <dbReference type="ARBA" id="ARBA00023015"/>
    </source>
</evidence>
<dbReference type="EMBL" id="JBBMQS010000006">
    <property type="protein sequence ID" value="MEM5498153.1"/>
    <property type="molecule type" value="Genomic_DNA"/>
</dbReference>
<keyword evidence="6" id="KW-1185">Reference proteome</keyword>
<dbReference type="InterPro" id="IPR009057">
    <property type="entry name" value="Homeodomain-like_sf"/>
</dbReference>
<dbReference type="Pfam" id="PF12833">
    <property type="entry name" value="HTH_18"/>
    <property type="match status" value="1"/>
</dbReference>
<evidence type="ECO:0000313" key="6">
    <source>
        <dbReference type="Proteomes" id="UP001461163"/>
    </source>
</evidence>
<dbReference type="InterPro" id="IPR018060">
    <property type="entry name" value="HTH_AraC"/>
</dbReference>
<keyword evidence="1" id="KW-0805">Transcription regulation</keyword>
<evidence type="ECO:0000256" key="2">
    <source>
        <dbReference type="ARBA" id="ARBA00023125"/>
    </source>
</evidence>
<keyword evidence="3" id="KW-0804">Transcription</keyword>
<dbReference type="RefSeq" id="WP_342881848.1">
    <property type="nucleotide sequence ID" value="NZ_JBBMQS010000006.1"/>
</dbReference>
<evidence type="ECO:0000313" key="5">
    <source>
        <dbReference type="EMBL" id="MEM5498153.1"/>
    </source>
</evidence>
<sequence length="339" mass="38349">MRDTFGATEPAVPTYFPSALFRWLLSEGYQADTLLVGLPFTKQEFERGEVNVTFNQHKVFITRCISVTQNPRLGLAFGQHLQLTDLGLLGYAASSCATLHEALQVIVDYFKLRGPLLKLTLNVNGDKAVLEVFEVLNYDTIRAFMCEAALIAIRNIIRLLAGDNIVQYATVTYAKPDDWDAQSSSLVFKFNQAQHGVYFDGTYLNATMGSVDIKTQLMIKQLCENMLAKVSQQEGMITRLSHVILHQPDQFPNLKEAAKALATSPRTLRRELQNLGTTYQKELDVIRRRIAMEYLSNTTLPIETISQRLGYINAPSFARAFKRWTTLSASQYRNRYKSV</sequence>
<dbReference type="Proteomes" id="UP001461163">
    <property type="component" value="Unassembled WGS sequence"/>
</dbReference>
<dbReference type="Pfam" id="PF12625">
    <property type="entry name" value="Arabinose_bd"/>
    <property type="match status" value="1"/>
</dbReference>
<name>A0ABU9SXC7_9ALTE</name>
<dbReference type="PANTHER" id="PTHR47894:SF1">
    <property type="entry name" value="HTH-TYPE TRANSCRIPTIONAL REGULATOR VQSM"/>
    <property type="match status" value="1"/>
</dbReference>
<dbReference type="PROSITE" id="PS01124">
    <property type="entry name" value="HTH_ARAC_FAMILY_2"/>
    <property type="match status" value="1"/>
</dbReference>
<evidence type="ECO:0000259" key="4">
    <source>
        <dbReference type="PROSITE" id="PS01124"/>
    </source>
</evidence>
<keyword evidence="2" id="KW-0238">DNA-binding</keyword>
<accession>A0ABU9SXC7</accession>
<dbReference type="InterPro" id="IPR032687">
    <property type="entry name" value="AraC-type_N"/>
</dbReference>
<dbReference type="PANTHER" id="PTHR47894">
    <property type="entry name" value="HTH-TYPE TRANSCRIPTIONAL REGULATOR GADX"/>
    <property type="match status" value="1"/>
</dbReference>
<dbReference type="Gene3D" id="1.10.10.60">
    <property type="entry name" value="Homeodomain-like"/>
    <property type="match status" value="1"/>
</dbReference>
<evidence type="ECO:0000256" key="3">
    <source>
        <dbReference type="ARBA" id="ARBA00023163"/>
    </source>
</evidence>
<organism evidence="5 6">
    <name type="scientific">Paraglaciecola mesophila</name>
    <dbReference type="NCBI Taxonomy" id="197222"/>
    <lineage>
        <taxon>Bacteria</taxon>
        <taxon>Pseudomonadati</taxon>
        <taxon>Pseudomonadota</taxon>
        <taxon>Gammaproteobacteria</taxon>
        <taxon>Alteromonadales</taxon>
        <taxon>Alteromonadaceae</taxon>
        <taxon>Paraglaciecola</taxon>
    </lineage>
</organism>
<reference evidence="5 6" key="1">
    <citation type="submission" date="2024-03" db="EMBL/GenBank/DDBJ databases">
        <title>Community enrichment and isolation of bacterial strains for fucoidan degradation.</title>
        <authorList>
            <person name="Sichert A."/>
        </authorList>
    </citation>
    <scope>NUCLEOTIDE SEQUENCE [LARGE SCALE GENOMIC DNA]</scope>
    <source>
        <strain evidence="5 6">AS12</strain>
    </source>
</reference>
<dbReference type="SUPFAM" id="SSF46689">
    <property type="entry name" value="Homeodomain-like"/>
    <property type="match status" value="1"/>
</dbReference>
<gene>
    <name evidence="5" type="ORF">WNY77_12155</name>
</gene>